<feature type="domain" description="SCP" evidence="3">
    <location>
        <begin position="118"/>
        <end position="231"/>
    </location>
</feature>
<reference evidence="4 5" key="1">
    <citation type="submission" date="2022-11" db="EMBL/GenBank/DDBJ databases">
        <title>Minimal conservation of predation-associated metabolite biosynthetic gene clusters underscores biosynthetic potential of Myxococcota including descriptions for ten novel species: Archangium lansinium sp. nov., Myxococcus landrumus sp. nov., Nannocystis bai.</title>
        <authorList>
            <person name="Ahearne A."/>
            <person name="Stevens C."/>
            <person name="Dowd S."/>
        </authorList>
    </citation>
    <scope>NUCLEOTIDE SEQUENCE [LARGE SCALE GENOMIC DNA]</scope>
    <source>
        <strain evidence="4 5">NCELM</strain>
    </source>
</reference>
<organism evidence="4 5">
    <name type="scientific">Nannocystis radixulma</name>
    <dbReference type="NCBI Taxonomy" id="2995305"/>
    <lineage>
        <taxon>Bacteria</taxon>
        <taxon>Pseudomonadati</taxon>
        <taxon>Myxococcota</taxon>
        <taxon>Polyangia</taxon>
        <taxon>Nannocystales</taxon>
        <taxon>Nannocystaceae</taxon>
        <taxon>Nannocystis</taxon>
    </lineage>
</organism>
<feature type="signal peptide" evidence="2">
    <location>
        <begin position="1"/>
        <end position="17"/>
    </location>
</feature>
<dbReference type="Pfam" id="PF00188">
    <property type="entry name" value="CAP"/>
    <property type="match status" value="1"/>
</dbReference>
<dbReference type="SUPFAM" id="SSF55797">
    <property type="entry name" value="PR-1-like"/>
    <property type="match status" value="1"/>
</dbReference>
<proteinExistence type="predicted"/>
<protein>
    <recommendedName>
        <fullName evidence="3">SCP domain-containing protein</fullName>
    </recommendedName>
</protein>
<keyword evidence="2" id="KW-0732">Signal</keyword>
<name>A0ABT5B3N7_9BACT</name>
<dbReference type="InterPro" id="IPR014044">
    <property type="entry name" value="CAP_dom"/>
</dbReference>
<gene>
    <name evidence="4" type="ORF">POL58_13180</name>
</gene>
<evidence type="ECO:0000259" key="3">
    <source>
        <dbReference type="Pfam" id="PF00188"/>
    </source>
</evidence>
<evidence type="ECO:0000256" key="1">
    <source>
        <dbReference type="SAM" id="MobiDB-lite"/>
    </source>
</evidence>
<comment type="caution">
    <text evidence="4">The sequence shown here is derived from an EMBL/GenBank/DDBJ whole genome shotgun (WGS) entry which is preliminary data.</text>
</comment>
<dbReference type="Proteomes" id="UP001217838">
    <property type="component" value="Unassembled WGS sequence"/>
</dbReference>
<sequence>MRTLVSLVLLAPLSLAACSDTKDPLDGLTAVPDTSGGDTTTGGTDGPTSSDGGSASMSASGNPATSATSATSTGDPPDPTGSSATTSASGPTGDPTSATSTTDDPGDPYGQARQLCVDTINMYRATIGLPPYQRWTDAETCSDDEAAADGQSGTPHGAFGQCGEFAQNECPGWPSPAEESLPDCLAQMWAEGPGEDFQMHGHYINMSSQDYTMVACGFADVGGELWMVQNFK</sequence>
<evidence type="ECO:0000313" key="5">
    <source>
        <dbReference type="Proteomes" id="UP001217838"/>
    </source>
</evidence>
<dbReference type="PROSITE" id="PS51257">
    <property type="entry name" value="PROKAR_LIPOPROTEIN"/>
    <property type="match status" value="1"/>
</dbReference>
<evidence type="ECO:0000313" key="4">
    <source>
        <dbReference type="EMBL" id="MDC0668700.1"/>
    </source>
</evidence>
<feature type="chain" id="PRO_5047137345" description="SCP domain-containing protein" evidence="2">
    <location>
        <begin position="18"/>
        <end position="232"/>
    </location>
</feature>
<evidence type="ECO:0000256" key="2">
    <source>
        <dbReference type="SAM" id="SignalP"/>
    </source>
</evidence>
<accession>A0ABT5B3N7</accession>
<feature type="region of interest" description="Disordered" evidence="1">
    <location>
        <begin position="19"/>
        <end position="112"/>
    </location>
</feature>
<feature type="compositionally biased region" description="Low complexity" evidence="1">
    <location>
        <begin position="46"/>
        <end position="103"/>
    </location>
</feature>
<keyword evidence="5" id="KW-1185">Reference proteome</keyword>
<dbReference type="InterPro" id="IPR035940">
    <property type="entry name" value="CAP_sf"/>
</dbReference>
<dbReference type="EMBL" id="JAQNDN010000005">
    <property type="protein sequence ID" value="MDC0668700.1"/>
    <property type="molecule type" value="Genomic_DNA"/>
</dbReference>
<dbReference type="RefSeq" id="WP_271998126.1">
    <property type="nucleotide sequence ID" value="NZ_JAQNDN010000005.1"/>
</dbReference>